<dbReference type="Pfam" id="PF16798">
    <property type="entry name" value="DUF5069"/>
    <property type="match status" value="1"/>
</dbReference>
<gene>
    <name evidence="2" type="ORF">PPG34_01695</name>
</gene>
<sequence length="145" mass="16522">MSTSAYPRSPKEQLGGLCHLGRLIDKIRMRHSGLLQEYNYLTTGFDKYLLDYLGIKGDVLEQRVLEGGTDEEILAWVQGHGKSMTEEEKRQWNEMVLNGEPKNDMAQGRFNALLTGIAEKRGVSVDQLPKITKWVEAIDLDEERL</sequence>
<dbReference type="RefSeq" id="WP_313831402.1">
    <property type="nucleotide sequence ID" value="NZ_JAQOUE010000001.1"/>
</dbReference>
<proteinExistence type="predicted"/>
<organism evidence="2 3">
    <name type="scientific">Candidatus Nitronereus thalassa</name>
    <dbReference type="NCBI Taxonomy" id="3020898"/>
    <lineage>
        <taxon>Bacteria</taxon>
        <taxon>Pseudomonadati</taxon>
        <taxon>Nitrospirota</taxon>
        <taxon>Nitrospiria</taxon>
        <taxon>Nitrospirales</taxon>
        <taxon>Nitrospiraceae</taxon>
        <taxon>Candidatus Nitronereus</taxon>
    </lineage>
</organism>
<keyword evidence="3" id="KW-1185">Reference proteome</keyword>
<evidence type="ECO:0000313" key="2">
    <source>
        <dbReference type="EMBL" id="MDT7041043.1"/>
    </source>
</evidence>
<feature type="domain" description="DUF5069" evidence="1">
    <location>
        <begin position="6"/>
        <end position="144"/>
    </location>
</feature>
<reference evidence="2 3" key="1">
    <citation type="journal article" date="2023" name="ISME J.">
        <title>Cultivation and genomic characterization of novel and ubiquitous marine nitrite-oxidizing bacteria from the Nitrospirales.</title>
        <authorList>
            <person name="Mueller A.J."/>
            <person name="Daebeler A."/>
            <person name="Herbold C.W."/>
            <person name="Kirkegaard R.H."/>
            <person name="Daims H."/>
        </authorList>
    </citation>
    <scope>NUCLEOTIDE SEQUENCE [LARGE SCALE GENOMIC DNA]</scope>
    <source>
        <strain evidence="2 3">EB</strain>
    </source>
</reference>
<evidence type="ECO:0000259" key="1">
    <source>
        <dbReference type="Pfam" id="PF16798"/>
    </source>
</evidence>
<comment type="caution">
    <text evidence="2">The sequence shown here is derived from an EMBL/GenBank/DDBJ whole genome shotgun (WGS) entry which is preliminary data.</text>
</comment>
<protein>
    <submittedName>
        <fullName evidence="2">DUF5069 domain-containing protein</fullName>
    </submittedName>
</protein>
<evidence type="ECO:0000313" key="3">
    <source>
        <dbReference type="Proteomes" id="UP001250932"/>
    </source>
</evidence>
<dbReference type="InterPro" id="IPR031849">
    <property type="entry name" value="DUF5069"/>
</dbReference>
<name>A0ABU3K3T0_9BACT</name>
<accession>A0ABU3K3T0</accession>
<dbReference type="EMBL" id="JAQOUE010000001">
    <property type="protein sequence ID" value="MDT7041043.1"/>
    <property type="molecule type" value="Genomic_DNA"/>
</dbReference>
<dbReference type="Proteomes" id="UP001250932">
    <property type="component" value="Unassembled WGS sequence"/>
</dbReference>